<feature type="region of interest" description="Disordered" evidence="1">
    <location>
        <begin position="479"/>
        <end position="503"/>
    </location>
</feature>
<dbReference type="GO" id="GO:0004519">
    <property type="term" value="F:endonuclease activity"/>
    <property type="evidence" value="ECO:0007669"/>
    <property type="project" value="UniProtKB-KW"/>
</dbReference>
<evidence type="ECO:0000256" key="1">
    <source>
        <dbReference type="SAM" id="MobiDB-lite"/>
    </source>
</evidence>
<dbReference type="eggNOG" id="COG2801">
    <property type="taxonomic scope" value="Bacteria"/>
</dbReference>
<dbReference type="OrthoDB" id="501284at2"/>
<dbReference type="Pfam" id="PF09299">
    <property type="entry name" value="Mu-transpos_C"/>
    <property type="match status" value="1"/>
</dbReference>
<dbReference type="Proteomes" id="UP000001683">
    <property type="component" value="Chromosome"/>
</dbReference>
<dbReference type="InterPro" id="IPR036397">
    <property type="entry name" value="RNaseH_sf"/>
</dbReference>
<dbReference type="InterPro" id="IPR014833">
    <property type="entry name" value="TnsA_N"/>
</dbReference>
<dbReference type="STRING" id="457570.Nther_1983"/>
<organism evidence="3 4">
    <name type="scientific">Natranaerobius thermophilus (strain ATCC BAA-1301 / DSM 18059 / JW/NM-WN-LF)</name>
    <dbReference type="NCBI Taxonomy" id="457570"/>
    <lineage>
        <taxon>Bacteria</taxon>
        <taxon>Bacillati</taxon>
        <taxon>Bacillota</taxon>
        <taxon>Clostridia</taxon>
        <taxon>Natranaerobiales</taxon>
        <taxon>Natranaerobiaceae</taxon>
        <taxon>Natranaerobius</taxon>
    </lineage>
</organism>
<dbReference type="InterPro" id="IPR015378">
    <property type="entry name" value="Transposase-like_Mu_C"/>
</dbReference>
<dbReference type="GO" id="GO:0015074">
    <property type="term" value="P:DNA integration"/>
    <property type="evidence" value="ECO:0007669"/>
    <property type="project" value="InterPro"/>
</dbReference>
<dbReference type="SUPFAM" id="SSF53098">
    <property type="entry name" value="Ribonuclease H-like"/>
    <property type="match status" value="1"/>
</dbReference>
<reference evidence="3 4" key="2">
    <citation type="journal article" date="2011" name="J. Bacteriol.">
        <title>Complete genome sequence of the anaerobic, halophilic alkalithermophile Natranaerobius thermophilus JW/NM-WN-LF.</title>
        <authorList>
            <person name="Zhao B."/>
            <person name="Mesbah N.M."/>
            <person name="Dalin E."/>
            <person name="Goodwin L."/>
            <person name="Nolan M."/>
            <person name="Pitluck S."/>
            <person name="Chertkov O."/>
            <person name="Brettin T.S."/>
            <person name="Han J."/>
            <person name="Larimer F.W."/>
            <person name="Land M.L."/>
            <person name="Hauser L."/>
            <person name="Kyrpides N."/>
            <person name="Wiegel J."/>
        </authorList>
    </citation>
    <scope>NUCLEOTIDE SEQUENCE [LARGE SCALE GENOMIC DNA]</scope>
    <source>
        <strain evidence="4">ATCC BAA-1301 / DSM 18059 / JW/NM-WN-LF</strain>
    </source>
</reference>
<dbReference type="KEGG" id="nth:Nther_1983"/>
<dbReference type="RefSeq" id="WP_012448410.1">
    <property type="nucleotide sequence ID" value="NC_010718.1"/>
</dbReference>
<evidence type="ECO:0000259" key="2">
    <source>
        <dbReference type="PROSITE" id="PS50994"/>
    </source>
</evidence>
<dbReference type="PROSITE" id="PS50994">
    <property type="entry name" value="INTEGRASE"/>
    <property type="match status" value="1"/>
</dbReference>
<dbReference type="Gene3D" id="3.30.420.10">
    <property type="entry name" value="Ribonuclease H-like superfamily/Ribonuclease H"/>
    <property type="match status" value="1"/>
</dbReference>
<evidence type="ECO:0000313" key="4">
    <source>
        <dbReference type="Proteomes" id="UP000001683"/>
    </source>
</evidence>
<dbReference type="GO" id="GO:0003676">
    <property type="term" value="F:nucleic acid binding"/>
    <property type="evidence" value="ECO:0007669"/>
    <property type="project" value="InterPro"/>
</dbReference>
<name>B2A6L9_NATTJ</name>
<keyword evidence="3" id="KW-0540">Nuclease</keyword>
<dbReference type="InterPro" id="IPR012337">
    <property type="entry name" value="RNaseH-like_sf"/>
</dbReference>
<protein>
    <submittedName>
        <fullName evidence="3">TnsA endonuclease</fullName>
    </submittedName>
</protein>
<dbReference type="InterPro" id="IPR001584">
    <property type="entry name" value="Integrase_cat-core"/>
</dbReference>
<accession>B2A6L9</accession>
<dbReference type="Pfam" id="PF08722">
    <property type="entry name" value="Tn7_TnsA-like_N"/>
    <property type="match status" value="1"/>
</dbReference>
<keyword evidence="3" id="KW-0255">Endonuclease</keyword>
<dbReference type="InParanoid" id="B2A6L9"/>
<dbReference type="AlphaFoldDB" id="B2A6L9"/>
<sequence>MSKNFDFDYWCLKNKIPEQTKKYIENIRESPPSRNVQSGPKNVRGNYPSKKMGCTIQFESHTVELAAIYLKEYNNEIKEFYDQPPSIPIKYKKNGQSKGMRYTPDFFVIEDDKAGWEEWKTEEDLIRLEEKNPNRYYKDTNGQWRCPPGEEYAKKYGLFFRVRSSSEIDENLYNNTIFLEDYLRYNIEVDDITVNTIISTVTLEPGIKLDKLIKSLGEEYVDSIYHLIVSNELFVDLKNEMLGSRMFPPPIYPDELTAKAFNYSISKTQEQRPEIIDIKIGNKINWDGRSFTIANIGETTITLISQDDNQQIDLPHNSFEELLQNGKVKLDKIGENTNKDNEKINEILSKASPEAMEIATKRYEEIVPILNGKNPNTDTPPRTLRNWVSNYREAEKVFGNGYVGLLPRHKDKGNKMPQIHQRTRELMEEIIETDYENTKQKNKNSVYQKFRIECEKQGLEPSSYKTFINEINKRPNYEKVKKREGSKASYPYEPPLRLDQNTPKHGNRPFEICHIDHTQMDIELVNSITRENMGKPWVTFMTDAFSRRLLGIYLTFDEPSYRSIMMVVRECVRRFNRLPQNFVIDGGKEFHSIYFDSFLARYECIKKTRPPSKSRFGNVIERLFGTTHSQLIYNLQGNTQATKKVRQITKGTNPKNKAIWTLEELYTVLCEWGYELYDTTPHPALSQTPRDAFNDGMVYSGKRYSRLIRYDDQFKIDTLPSTQKGTAKVQPGRGVKIDKRYFWHDQFKNPEIEYTQVPVRYDPFNMGIAYVFVNKHWVKCISEYYSVFKNRTEKELKRASEELRQKQSPSKSAISAKKLANFLIQIEEKESKLLKQKKERAMENQNVIDKITGNPNVDEVNVTHEPPVFNDDLIDPNENSDTYEEF</sequence>
<reference evidence="3 4" key="1">
    <citation type="submission" date="2008-04" db="EMBL/GenBank/DDBJ databases">
        <title>Complete sequence of chromosome of Natranaerobius thermophilus JW/NM-WN-LF.</title>
        <authorList>
            <consortium name="US DOE Joint Genome Institute"/>
            <person name="Copeland A."/>
            <person name="Lucas S."/>
            <person name="Lapidus A."/>
            <person name="Glavina del Rio T."/>
            <person name="Dalin E."/>
            <person name="Tice H."/>
            <person name="Bruce D."/>
            <person name="Goodwin L."/>
            <person name="Pitluck S."/>
            <person name="Chertkov O."/>
            <person name="Brettin T."/>
            <person name="Detter J.C."/>
            <person name="Han C."/>
            <person name="Kuske C.R."/>
            <person name="Schmutz J."/>
            <person name="Larimer F."/>
            <person name="Land M."/>
            <person name="Hauser L."/>
            <person name="Kyrpides N."/>
            <person name="Lykidis A."/>
            <person name="Mesbah N.M."/>
            <person name="Wiegel J."/>
        </authorList>
    </citation>
    <scope>NUCLEOTIDE SEQUENCE [LARGE SCALE GENOMIC DNA]</scope>
    <source>
        <strain evidence="4">ATCC BAA-1301 / DSM 18059 / JW/NM-WN-LF</strain>
    </source>
</reference>
<dbReference type="EMBL" id="CP001034">
    <property type="protein sequence ID" value="ACB85552.1"/>
    <property type="molecule type" value="Genomic_DNA"/>
</dbReference>
<feature type="region of interest" description="Disordered" evidence="1">
    <location>
        <begin position="845"/>
        <end position="886"/>
    </location>
</feature>
<keyword evidence="3" id="KW-0378">Hydrolase</keyword>
<evidence type="ECO:0000313" key="3">
    <source>
        <dbReference type="EMBL" id="ACB85552.1"/>
    </source>
</evidence>
<keyword evidence="4" id="KW-1185">Reference proteome</keyword>
<feature type="domain" description="Integrase catalytic" evidence="2">
    <location>
        <begin position="505"/>
        <end position="697"/>
    </location>
</feature>
<gene>
    <name evidence="3" type="ordered locus">Nther_1983</name>
</gene>
<proteinExistence type="predicted"/>
<dbReference type="HOGENOM" id="CLU_011734_0_0_9"/>